<evidence type="ECO:0000256" key="4">
    <source>
        <dbReference type="ARBA" id="ARBA00022461"/>
    </source>
</evidence>
<proteinExistence type="inferred from homology"/>
<gene>
    <name evidence="15" type="ORF">E2C01_009684</name>
</gene>
<comment type="caution">
    <text evidence="15">The sequence shown here is derived from an EMBL/GenBank/DDBJ whole genome shotgun (WGS) entry which is preliminary data.</text>
</comment>
<accession>A0A5B7D6N7</accession>
<evidence type="ECO:0000256" key="2">
    <source>
        <dbReference type="ARBA" id="ARBA00007193"/>
    </source>
</evidence>
<evidence type="ECO:0000256" key="11">
    <source>
        <dbReference type="ARBA" id="ARBA00023303"/>
    </source>
</evidence>
<feature type="transmembrane region" description="Helical" evidence="14">
    <location>
        <begin position="57"/>
        <end position="74"/>
    </location>
</feature>
<feature type="region of interest" description="Disordered" evidence="13">
    <location>
        <begin position="110"/>
        <end position="132"/>
    </location>
</feature>
<keyword evidence="11 12" id="KW-0407">Ion channel</keyword>
<evidence type="ECO:0000256" key="6">
    <source>
        <dbReference type="ARBA" id="ARBA00022989"/>
    </source>
</evidence>
<evidence type="ECO:0000256" key="9">
    <source>
        <dbReference type="ARBA" id="ARBA00023136"/>
    </source>
</evidence>
<dbReference type="AlphaFoldDB" id="A0A5B7D6N7"/>
<keyword evidence="10 12" id="KW-0739">Sodium transport</keyword>
<protein>
    <submittedName>
        <fullName evidence="15">Uncharacterized protein</fullName>
    </submittedName>
</protein>
<evidence type="ECO:0000313" key="15">
    <source>
        <dbReference type="EMBL" id="MPC16846.1"/>
    </source>
</evidence>
<evidence type="ECO:0000256" key="13">
    <source>
        <dbReference type="SAM" id="MobiDB-lite"/>
    </source>
</evidence>
<dbReference type="Pfam" id="PF00858">
    <property type="entry name" value="ASC"/>
    <property type="match status" value="1"/>
</dbReference>
<evidence type="ECO:0000256" key="14">
    <source>
        <dbReference type="SAM" id="Phobius"/>
    </source>
</evidence>
<dbReference type="GO" id="GO:0005272">
    <property type="term" value="F:sodium channel activity"/>
    <property type="evidence" value="ECO:0007669"/>
    <property type="project" value="UniProtKB-KW"/>
</dbReference>
<reference evidence="15 16" key="1">
    <citation type="submission" date="2019-05" db="EMBL/GenBank/DDBJ databases">
        <title>Another draft genome of Portunus trituberculatus and its Hox gene families provides insights of decapod evolution.</title>
        <authorList>
            <person name="Jeong J.-H."/>
            <person name="Song I."/>
            <person name="Kim S."/>
            <person name="Choi T."/>
            <person name="Kim D."/>
            <person name="Ryu S."/>
            <person name="Kim W."/>
        </authorList>
    </citation>
    <scope>NUCLEOTIDE SEQUENCE [LARGE SCALE GENOMIC DNA]</scope>
    <source>
        <tissue evidence="15">Muscle</tissue>
    </source>
</reference>
<keyword evidence="9 14" id="KW-0472">Membrane</keyword>
<sequence length="177" mass="18992">MSVLDGWRAVDSRGRRWPVTTAGPCQLEEEGLGVLQHLGLAGVNRVASPQDPWSRRVAWAVVLACGLAGTIFLISDKAQQYLRRPTTMRVSYDDANLTALPSVTVCPRSVSQSGSQHASPHNTAPTHAGTFPNCNTLMSSQDALQFSAQERQGHFGEGQKHLASDGKSCRVAGRLVG</sequence>
<name>A0A5B7D6N7_PORTR</name>
<dbReference type="EMBL" id="VSRR010000542">
    <property type="protein sequence ID" value="MPC16846.1"/>
    <property type="molecule type" value="Genomic_DNA"/>
</dbReference>
<evidence type="ECO:0000256" key="8">
    <source>
        <dbReference type="ARBA" id="ARBA00023065"/>
    </source>
</evidence>
<keyword evidence="8 12" id="KW-0406">Ion transport</keyword>
<dbReference type="InterPro" id="IPR001873">
    <property type="entry name" value="ENaC"/>
</dbReference>
<evidence type="ECO:0000256" key="7">
    <source>
        <dbReference type="ARBA" id="ARBA00023053"/>
    </source>
</evidence>
<keyword evidence="16" id="KW-1185">Reference proteome</keyword>
<evidence type="ECO:0000313" key="16">
    <source>
        <dbReference type="Proteomes" id="UP000324222"/>
    </source>
</evidence>
<organism evidence="15 16">
    <name type="scientific">Portunus trituberculatus</name>
    <name type="common">Swimming crab</name>
    <name type="synonym">Neptunus trituberculatus</name>
    <dbReference type="NCBI Taxonomy" id="210409"/>
    <lineage>
        <taxon>Eukaryota</taxon>
        <taxon>Metazoa</taxon>
        <taxon>Ecdysozoa</taxon>
        <taxon>Arthropoda</taxon>
        <taxon>Crustacea</taxon>
        <taxon>Multicrustacea</taxon>
        <taxon>Malacostraca</taxon>
        <taxon>Eumalacostraca</taxon>
        <taxon>Eucarida</taxon>
        <taxon>Decapoda</taxon>
        <taxon>Pleocyemata</taxon>
        <taxon>Brachyura</taxon>
        <taxon>Eubrachyura</taxon>
        <taxon>Portunoidea</taxon>
        <taxon>Portunidae</taxon>
        <taxon>Portuninae</taxon>
        <taxon>Portunus</taxon>
    </lineage>
</organism>
<keyword evidence="4 12" id="KW-0894">Sodium channel</keyword>
<comment type="similarity">
    <text evidence="2 12">Belongs to the amiloride-sensitive sodium channel (TC 1.A.6) family.</text>
</comment>
<keyword evidence="7" id="KW-0915">Sodium</keyword>
<dbReference type="GO" id="GO:0016020">
    <property type="term" value="C:membrane"/>
    <property type="evidence" value="ECO:0007669"/>
    <property type="project" value="UniProtKB-SubCell"/>
</dbReference>
<evidence type="ECO:0000256" key="12">
    <source>
        <dbReference type="RuleBase" id="RU000679"/>
    </source>
</evidence>
<dbReference type="Proteomes" id="UP000324222">
    <property type="component" value="Unassembled WGS sequence"/>
</dbReference>
<keyword evidence="5 12" id="KW-0812">Transmembrane</keyword>
<keyword evidence="6 14" id="KW-1133">Transmembrane helix</keyword>
<evidence type="ECO:0000256" key="10">
    <source>
        <dbReference type="ARBA" id="ARBA00023201"/>
    </source>
</evidence>
<evidence type="ECO:0000256" key="5">
    <source>
        <dbReference type="ARBA" id="ARBA00022692"/>
    </source>
</evidence>
<comment type="subcellular location">
    <subcellularLocation>
        <location evidence="1">Membrane</location>
        <topology evidence="1">Multi-pass membrane protein</topology>
    </subcellularLocation>
</comment>
<evidence type="ECO:0000256" key="3">
    <source>
        <dbReference type="ARBA" id="ARBA00022448"/>
    </source>
</evidence>
<feature type="compositionally biased region" description="Polar residues" evidence="13">
    <location>
        <begin position="110"/>
        <end position="125"/>
    </location>
</feature>
<keyword evidence="3 12" id="KW-0813">Transport</keyword>
<evidence type="ECO:0000256" key="1">
    <source>
        <dbReference type="ARBA" id="ARBA00004141"/>
    </source>
</evidence>